<dbReference type="GO" id="GO:0003700">
    <property type="term" value="F:DNA-binding transcription factor activity"/>
    <property type="evidence" value="ECO:0007669"/>
    <property type="project" value="TreeGrafter"/>
</dbReference>
<dbReference type="GO" id="GO:0045892">
    <property type="term" value="P:negative regulation of DNA-templated transcription"/>
    <property type="evidence" value="ECO:0007669"/>
    <property type="project" value="TreeGrafter"/>
</dbReference>
<dbReference type="PROSITE" id="PS51078">
    <property type="entry name" value="ICLR_ED"/>
    <property type="match status" value="1"/>
</dbReference>
<dbReference type="SUPFAM" id="SSF46785">
    <property type="entry name" value="Winged helix' DNA-binding domain"/>
    <property type="match status" value="1"/>
</dbReference>
<sequence>MSTLQTLDRGLEAIEIISQRTGGISPAALADELGVHRAGAYRILTTLEHRRLVAKGNDGRYRLGSGTLVVAGRFMSQYRASAQPVVQDLADRSGCTAFVAIADRSESIAIAVAEPAARGSIGISYQVGARHPLEQGADGLAILAQRPERESDSEAVRRSRAQGYAISDGEVQPGAVGVAIGTGEASSGSDVEASIGVIRLGLPGDLDIDRLLPLVHDARASVARLY</sequence>
<dbReference type="GO" id="GO:0003677">
    <property type="term" value="F:DNA binding"/>
    <property type="evidence" value="ECO:0007669"/>
    <property type="project" value="UniProtKB-KW"/>
</dbReference>
<dbReference type="InterPro" id="IPR029016">
    <property type="entry name" value="GAF-like_dom_sf"/>
</dbReference>
<dbReference type="PROSITE" id="PS51077">
    <property type="entry name" value="HTH_ICLR"/>
    <property type="match status" value="1"/>
</dbReference>
<keyword evidence="7" id="KW-1185">Reference proteome</keyword>
<dbReference type="PANTHER" id="PTHR30136:SF24">
    <property type="entry name" value="HTH-TYPE TRANSCRIPTIONAL REPRESSOR ALLR"/>
    <property type="match status" value="1"/>
</dbReference>
<dbReference type="Gene3D" id="3.30.450.40">
    <property type="match status" value="1"/>
</dbReference>
<feature type="domain" description="HTH iclR-type" evidence="4">
    <location>
        <begin position="4"/>
        <end position="65"/>
    </location>
</feature>
<dbReference type="SUPFAM" id="SSF55781">
    <property type="entry name" value="GAF domain-like"/>
    <property type="match status" value="1"/>
</dbReference>
<name>A0A852VMU3_9MICO</name>
<dbReference type="EMBL" id="JACCAE010000001">
    <property type="protein sequence ID" value="NYF96968.1"/>
    <property type="molecule type" value="Genomic_DNA"/>
</dbReference>
<proteinExistence type="predicted"/>
<dbReference type="InterPro" id="IPR005471">
    <property type="entry name" value="Tscrpt_reg_IclR_N"/>
</dbReference>
<dbReference type="SMART" id="SM00346">
    <property type="entry name" value="HTH_ICLR"/>
    <property type="match status" value="1"/>
</dbReference>
<evidence type="ECO:0000256" key="1">
    <source>
        <dbReference type="ARBA" id="ARBA00023015"/>
    </source>
</evidence>
<evidence type="ECO:0000259" key="4">
    <source>
        <dbReference type="PROSITE" id="PS51077"/>
    </source>
</evidence>
<protein>
    <submittedName>
        <fullName evidence="6">DNA-binding IclR family transcriptional regulator</fullName>
    </submittedName>
</protein>
<dbReference type="PANTHER" id="PTHR30136">
    <property type="entry name" value="HELIX-TURN-HELIX TRANSCRIPTIONAL REGULATOR, ICLR FAMILY"/>
    <property type="match status" value="1"/>
</dbReference>
<keyword evidence="2 6" id="KW-0238">DNA-binding</keyword>
<reference evidence="6 7" key="1">
    <citation type="submission" date="2020-07" db="EMBL/GenBank/DDBJ databases">
        <title>Sequencing the genomes of 1000 actinobacteria strains.</title>
        <authorList>
            <person name="Klenk H.-P."/>
        </authorList>
    </citation>
    <scope>NUCLEOTIDE SEQUENCE [LARGE SCALE GENOMIC DNA]</scope>
    <source>
        <strain evidence="6 7">DSM 26154</strain>
    </source>
</reference>
<dbReference type="AlphaFoldDB" id="A0A852VMU3"/>
<organism evidence="6 7">
    <name type="scientific">Janibacter cremeus</name>
    <dbReference type="NCBI Taxonomy" id="1285192"/>
    <lineage>
        <taxon>Bacteria</taxon>
        <taxon>Bacillati</taxon>
        <taxon>Actinomycetota</taxon>
        <taxon>Actinomycetes</taxon>
        <taxon>Micrococcales</taxon>
        <taxon>Intrasporangiaceae</taxon>
        <taxon>Janibacter</taxon>
    </lineage>
</organism>
<dbReference type="Gene3D" id="1.10.10.10">
    <property type="entry name" value="Winged helix-like DNA-binding domain superfamily/Winged helix DNA-binding domain"/>
    <property type="match status" value="1"/>
</dbReference>
<comment type="caution">
    <text evidence="6">The sequence shown here is derived from an EMBL/GenBank/DDBJ whole genome shotgun (WGS) entry which is preliminary data.</text>
</comment>
<keyword evidence="1" id="KW-0805">Transcription regulation</keyword>
<gene>
    <name evidence="6" type="ORF">BJY20_000360</name>
</gene>
<dbReference type="RefSeq" id="WP_185989957.1">
    <property type="nucleotide sequence ID" value="NZ_JACCAE010000001.1"/>
</dbReference>
<feature type="domain" description="IclR-ED" evidence="5">
    <location>
        <begin position="59"/>
        <end position="226"/>
    </location>
</feature>
<accession>A0A852VMU3</accession>
<evidence type="ECO:0000259" key="5">
    <source>
        <dbReference type="PROSITE" id="PS51078"/>
    </source>
</evidence>
<dbReference type="InterPro" id="IPR014757">
    <property type="entry name" value="Tscrpt_reg_IclR_C"/>
</dbReference>
<dbReference type="InterPro" id="IPR050707">
    <property type="entry name" value="HTH_MetabolicPath_Reg"/>
</dbReference>
<evidence type="ECO:0000256" key="3">
    <source>
        <dbReference type="ARBA" id="ARBA00023163"/>
    </source>
</evidence>
<dbReference type="Pfam" id="PF09339">
    <property type="entry name" value="HTH_IclR"/>
    <property type="match status" value="1"/>
</dbReference>
<dbReference type="Proteomes" id="UP000554054">
    <property type="component" value="Unassembled WGS sequence"/>
</dbReference>
<evidence type="ECO:0000256" key="2">
    <source>
        <dbReference type="ARBA" id="ARBA00023125"/>
    </source>
</evidence>
<dbReference type="InterPro" id="IPR036390">
    <property type="entry name" value="WH_DNA-bd_sf"/>
</dbReference>
<evidence type="ECO:0000313" key="6">
    <source>
        <dbReference type="EMBL" id="NYF96968.1"/>
    </source>
</evidence>
<dbReference type="InterPro" id="IPR036388">
    <property type="entry name" value="WH-like_DNA-bd_sf"/>
</dbReference>
<evidence type="ECO:0000313" key="7">
    <source>
        <dbReference type="Proteomes" id="UP000554054"/>
    </source>
</evidence>
<keyword evidence="3" id="KW-0804">Transcription</keyword>